<dbReference type="Proteomes" id="UP000192917">
    <property type="component" value="Unassembled WGS sequence"/>
</dbReference>
<dbReference type="SUPFAM" id="SSF52091">
    <property type="entry name" value="SpoIIaa-like"/>
    <property type="match status" value="1"/>
</dbReference>
<dbReference type="InterPro" id="IPR052746">
    <property type="entry name" value="MlaB_ABC_Transporter"/>
</dbReference>
<dbReference type="STRING" id="560819.SAMN05428998_1345"/>
<organism evidence="2 3">
    <name type="scientific">Tistlia consotensis USBA 355</name>
    <dbReference type="NCBI Taxonomy" id="560819"/>
    <lineage>
        <taxon>Bacteria</taxon>
        <taxon>Pseudomonadati</taxon>
        <taxon>Pseudomonadota</taxon>
        <taxon>Alphaproteobacteria</taxon>
        <taxon>Rhodospirillales</taxon>
        <taxon>Rhodovibrionaceae</taxon>
        <taxon>Tistlia</taxon>
    </lineage>
</organism>
<dbReference type="PANTHER" id="PTHR35849">
    <property type="entry name" value="BLR2341 PROTEIN"/>
    <property type="match status" value="1"/>
</dbReference>
<dbReference type="PROSITE" id="PS50801">
    <property type="entry name" value="STAS"/>
    <property type="match status" value="1"/>
</dbReference>
<sequence length="111" mass="11491">MTAKHSKVGRLALDGPATVREAEAMHAKLAALLPAHGEIEVDCSAVSEADLSLVQLLLAARRSAGREGKRLVLAAPAEGALLEALTQGGLLAEVRGEAGPDQAFWTKGRDA</sequence>
<protein>
    <submittedName>
        <fullName evidence="2">ABC-type transporter Mla maintaining outer membrane lipid asymmetry, MlaB component, contains STAS domain</fullName>
    </submittedName>
</protein>
<evidence type="ECO:0000313" key="2">
    <source>
        <dbReference type="EMBL" id="SMF75349.1"/>
    </source>
</evidence>
<dbReference type="PANTHER" id="PTHR35849:SF2">
    <property type="entry name" value="BLR2341 PROTEIN"/>
    <property type="match status" value="1"/>
</dbReference>
<evidence type="ECO:0000313" key="3">
    <source>
        <dbReference type="Proteomes" id="UP000192917"/>
    </source>
</evidence>
<dbReference type="Gene3D" id="3.30.750.24">
    <property type="entry name" value="STAS domain"/>
    <property type="match status" value="1"/>
</dbReference>
<reference evidence="2 3" key="1">
    <citation type="submission" date="2017-04" db="EMBL/GenBank/DDBJ databases">
        <authorList>
            <person name="Afonso C.L."/>
            <person name="Miller P.J."/>
            <person name="Scott M.A."/>
            <person name="Spackman E."/>
            <person name="Goraichik I."/>
            <person name="Dimitrov K.M."/>
            <person name="Suarez D.L."/>
            <person name="Swayne D.E."/>
        </authorList>
    </citation>
    <scope>NUCLEOTIDE SEQUENCE [LARGE SCALE GENOMIC DNA]</scope>
    <source>
        <strain evidence="2 3">USBA 355</strain>
    </source>
</reference>
<feature type="domain" description="STAS" evidence="1">
    <location>
        <begin position="1"/>
        <end position="111"/>
    </location>
</feature>
<accession>A0A1Y6CLQ9</accession>
<dbReference type="InterPro" id="IPR058548">
    <property type="entry name" value="MlaB-like_STAS"/>
</dbReference>
<dbReference type="InterPro" id="IPR002645">
    <property type="entry name" value="STAS_dom"/>
</dbReference>
<proteinExistence type="predicted"/>
<gene>
    <name evidence="2" type="ORF">SAMN05428998_1345</name>
</gene>
<dbReference type="AlphaFoldDB" id="A0A1Y6CLQ9"/>
<evidence type="ECO:0000259" key="1">
    <source>
        <dbReference type="PROSITE" id="PS50801"/>
    </source>
</evidence>
<dbReference type="RefSeq" id="WP_085125851.1">
    <property type="nucleotide sequence ID" value="NZ_FWZX01000034.1"/>
</dbReference>
<dbReference type="EMBL" id="FWZX01000034">
    <property type="protein sequence ID" value="SMF75349.1"/>
    <property type="molecule type" value="Genomic_DNA"/>
</dbReference>
<dbReference type="Pfam" id="PF13466">
    <property type="entry name" value="STAS_2"/>
    <property type="match status" value="1"/>
</dbReference>
<name>A0A1Y6CLQ9_9PROT</name>
<dbReference type="InterPro" id="IPR036513">
    <property type="entry name" value="STAS_dom_sf"/>
</dbReference>
<keyword evidence="3" id="KW-1185">Reference proteome</keyword>